<dbReference type="SUPFAM" id="SSF56672">
    <property type="entry name" value="DNA/RNA polymerases"/>
    <property type="match status" value="1"/>
</dbReference>
<dbReference type="GO" id="GO:0008408">
    <property type="term" value="F:3'-5' exonuclease activity"/>
    <property type="evidence" value="ECO:0007669"/>
    <property type="project" value="InterPro"/>
</dbReference>
<dbReference type="PANTHER" id="PTHR10133">
    <property type="entry name" value="DNA POLYMERASE I"/>
    <property type="match status" value="1"/>
</dbReference>
<dbReference type="Pfam" id="PF00476">
    <property type="entry name" value="DNA_pol_A"/>
    <property type="match status" value="1"/>
</dbReference>
<dbReference type="InterPro" id="IPR043502">
    <property type="entry name" value="DNA/RNA_pol_sf"/>
</dbReference>
<evidence type="ECO:0000256" key="1">
    <source>
        <dbReference type="ARBA" id="ARBA00022705"/>
    </source>
</evidence>
<dbReference type="InterPro" id="IPR012337">
    <property type="entry name" value="RNaseH-like_sf"/>
</dbReference>
<gene>
    <name evidence="3" type="ORF">LCGC14_2131490</name>
</gene>
<dbReference type="GO" id="GO:0006261">
    <property type="term" value="P:DNA-templated DNA replication"/>
    <property type="evidence" value="ECO:0007669"/>
    <property type="project" value="InterPro"/>
</dbReference>
<dbReference type="PANTHER" id="PTHR10133:SF27">
    <property type="entry name" value="DNA POLYMERASE NU"/>
    <property type="match status" value="1"/>
</dbReference>
<dbReference type="PRINTS" id="PR00868">
    <property type="entry name" value="DNAPOLI"/>
</dbReference>
<protein>
    <recommendedName>
        <fullName evidence="2">DNA-directed DNA polymerase family A palm domain-containing protein</fullName>
    </recommendedName>
</protein>
<dbReference type="Pfam" id="PF01612">
    <property type="entry name" value="DNA_pol_A_exo1"/>
    <property type="match status" value="1"/>
</dbReference>
<dbReference type="InterPro" id="IPR002562">
    <property type="entry name" value="3'-5'_exonuclease_dom"/>
</dbReference>
<feature type="domain" description="DNA-directed DNA polymerase family A palm" evidence="2">
    <location>
        <begin position="339"/>
        <end position="532"/>
    </location>
</feature>
<feature type="non-terminal residue" evidence="3">
    <location>
        <position position="576"/>
    </location>
</feature>
<dbReference type="GO" id="GO:0003677">
    <property type="term" value="F:DNA binding"/>
    <property type="evidence" value="ECO:0007669"/>
    <property type="project" value="InterPro"/>
</dbReference>
<accession>A0A0F9E1B7</accession>
<dbReference type="Gene3D" id="3.30.70.370">
    <property type="match status" value="1"/>
</dbReference>
<proteinExistence type="predicted"/>
<sequence length="576" mass="65214">MPVLHFGNQSVSKELFYSQLVDNPPNMIAIDVETISLKEKLPIGFAIATSPTEAWWFDCYPERDLEIEVLISLMSNPNIKKVYANVMFDIRVQPLIFQNFAFDESNIVDVLVLARLLGRTSARVTDLATEIGRQAQDVKDLLEEYNATTMLDLPHEVVAAKCANDAMVTLALYHHFEPMISTLDLSADYLDVERQVIPILVDMSQRGLAIDQDARAVMEHKMETDRNYYKDICAEHDFNPGSGMQSGYILAKRGSFLPLTKSKKQYKTDEETLELMTDDPLATVILGYKRANSILTKYLYPLRGKERSYTEYGLDTEVGRTKSSDFNMQNIPSATSRVGIDVRHIFIPDTGTFTTGDFSQIHLRFLMHMSGDKEMERVYLEGKDDGDIHISTSKKIHKPRPIAKIINYAIPYGGDPRTLAKQLKTRDLKWCSGLIDEWFYAYPDAAEWIREARRYAVRHGKALPTLFGRQIAIPEEFNRWGGLNKDAMERKGANYPILGSEGEVLKRALIICANYKLPLAVQAHDSITLDGDCEFPVEALESFAPVRLPNATHTWLVRCFNATLTGVSSQFILNVD</sequence>
<name>A0A0F9E1B7_9ZZZZ</name>
<dbReference type="SMART" id="SM00482">
    <property type="entry name" value="POLAc"/>
    <property type="match status" value="1"/>
</dbReference>
<dbReference type="Gene3D" id="3.30.420.10">
    <property type="entry name" value="Ribonuclease H-like superfamily/Ribonuclease H"/>
    <property type="match status" value="1"/>
</dbReference>
<keyword evidence="1" id="KW-0235">DNA replication</keyword>
<dbReference type="InterPro" id="IPR036397">
    <property type="entry name" value="RNaseH_sf"/>
</dbReference>
<dbReference type="InterPro" id="IPR001098">
    <property type="entry name" value="DNA-dir_DNA_pol_A_palm_dom"/>
</dbReference>
<dbReference type="GO" id="GO:0006302">
    <property type="term" value="P:double-strand break repair"/>
    <property type="evidence" value="ECO:0007669"/>
    <property type="project" value="TreeGrafter"/>
</dbReference>
<dbReference type="InterPro" id="IPR002298">
    <property type="entry name" value="DNA_polymerase_A"/>
</dbReference>
<comment type="caution">
    <text evidence="3">The sequence shown here is derived from an EMBL/GenBank/DDBJ whole genome shotgun (WGS) entry which is preliminary data.</text>
</comment>
<evidence type="ECO:0000313" key="3">
    <source>
        <dbReference type="EMBL" id="KKL67789.1"/>
    </source>
</evidence>
<dbReference type="Gene3D" id="1.20.1060.10">
    <property type="entry name" value="Taq DNA Polymerase, Chain T, domain 4"/>
    <property type="match status" value="1"/>
</dbReference>
<dbReference type="GO" id="GO:0003887">
    <property type="term" value="F:DNA-directed DNA polymerase activity"/>
    <property type="evidence" value="ECO:0007669"/>
    <property type="project" value="InterPro"/>
</dbReference>
<reference evidence="3" key="1">
    <citation type="journal article" date="2015" name="Nature">
        <title>Complex archaea that bridge the gap between prokaryotes and eukaryotes.</title>
        <authorList>
            <person name="Spang A."/>
            <person name="Saw J.H."/>
            <person name="Jorgensen S.L."/>
            <person name="Zaremba-Niedzwiedzka K."/>
            <person name="Martijn J."/>
            <person name="Lind A.E."/>
            <person name="van Eijk R."/>
            <person name="Schleper C."/>
            <person name="Guy L."/>
            <person name="Ettema T.J."/>
        </authorList>
    </citation>
    <scope>NUCLEOTIDE SEQUENCE</scope>
</reference>
<dbReference type="SUPFAM" id="SSF53098">
    <property type="entry name" value="Ribonuclease H-like"/>
    <property type="match status" value="1"/>
</dbReference>
<organism evidence="3">
    <name type="scientific">marine sediment metagenome</name>
    <dbReference type="NCBI Taxonomy" id="412755"/>
    <lineage>
        <taxon>unclassified sequences</taxon>
        <taxon>metagenomes</taxon>
        <taxon>ecological metagenomes</taxon>
    </lineage>
</organism>
<dbReference type="EMBL" id="LAZR01026749">
    <property type="protein sequence ID" value="KKL67789.1"/>
    <property type="molecule type" value="Genomic_DNA"/>
</dbReference>
<evidence type="ECO:0000259" key="2">
    <source>
        <dbReference type="SMART" id="SM00482"/>
    </source>
</evidence>
<dbReference type="Gene3D" id="1.10.150.20">
    <property type="entry name" value="5' to 3' exonuclease, C-terminal subdomain"/>
    <property type="match status" value="1"/>
</dbReference>
<dbReference type="AlphaFoldDB" id="A0A0F9E1B7"/>